<proteinExistence type="predicted"/>
<organism evidence="2 3">
    <name type="scientific">Phytophthora oleae</name>
    <dbReference type="NCBI Taxonomy" id="2107226"/>
    <lineage>
        <taxon>Eukaryota</taxon>
        <taxon>Sar</taxon>
        <taxon>Stramenopiles</taxon>
        <taxon>Oomycota</taxon>
        <taxon>Peronosporomycetes</taxon>
        <taxon>Peronosporales</taxon>
        <taxon>Peronosporaceae</taxon>
        <taxon>Phytophthora</taxon>
    </lineage>
</organism>
<evidence type="ECO:0000256" key="1">
    <source>
        <dbReference type="SAM" id="Phobius"/>
    </source>
</evidence>
<dbReference type="AlphaFoldDB" id="A0ABD3ETA5"/>
<feature type="transmembrane region" description="Helical" evidence="1">
    <location>
        <begin position="66"/>
        <end position="85"/>
    </location>
</feature>
<keyword evidence="1" id="KW-0812">Transmembrane</keyword>
<gene>
    <name evidence="2" type="ORF">V7S43_018122</name>
</gene>
<feature type="transmembrane region" description="Helical" evidence="1">
    <location>
        <begin position="91"/>
        <end position="112"/>
    </location>
</feature>
<dbReference type="EMBL" id="JBIMZQ010000071">
    <property type="protein sequence ID" value="KAL3656917.1"/>
    <property type="molecule type" value="Genomic_DNA"/>
</dbReference>
<reference evidence="2 3" key="1">
    <citation type="submission" date="2024-09" db="EMBL/GenBank/DDBJ databases">
        <title>Genome sequencing and assembly of Phytophthora oleae, isolate VK10A, causative agent of rot of olive drupes.</title>
        <authorList>
            <person name="Conti Taguali S."/>
            <person name="Riolo M."/>
            <person name="La Spada F."/>
            <person name="Cacciola S.O."/>
            <person name="Dionisio G."/>
        </authorList>
    </citation>
    <scope>NUCLEOTIDE SEQUENCE [LARGE SCALE GENOMIC DNA]</scope>
    <source>
        <strain evidence="2 3">VK10A</strain>
    </source>
</reference>
<keyword evidence="1" id="KW-0472">Membrane</keyword>
<evidence type="ECO:0000313" key="3">
    <source>
        <dbReference type="Proteomes" id="UP001632037"/>
    </source>
</evidence>
<accession>A0ABD3ETA5</accession>
<feature type="transmembrane region" description="Helical" evidence="1">
    <location>
        <begin position="31"/>
        <end position="54"/>
    </location>
</feature>
<comment type="caution">
    <text evidence="2">The sequence shown here is derived from an EMBL/GenBank/DDBJ whole genome shotgun (WGS) entry which is preliminary data.</text>
</comment>
<evidence type="ECO:0008006" key="4">
    <source>
        <dbReference type="Google" id="ProtNLM"/>
    </source>
</evidence>
<sequence length="142" mass="15151">MVAGGDTLHLVLLATVDMTQASTSQTTQRQLGLVVLGLLLLLSLACALSIWLVSKRGVGCLMTVNALVFLLHALMCIPLSVVILVGGDRVLGLLELAFTAEMVAGCVCCRIYSVKIRNELDRADALEISYEYLKVEQVAAGC</sequence>
<evidence type="ECO:0000313" key="2">
    <source>
        <dbReference type="EMBL" id="KAL3656917.1"/>
    </source>
</evidence>
<name>A0ABD3ETA5_9STRA</name>
<dbReference type="Proteomes" id="UP001632037">
    <property type="component" value="Unassembled WGS sequence"/>
</dbReference>
<keyword evidence="1" id="KW-1133">Transmembrane helix</keyword>
<keyword evidence="3" id="KW-1185">Reference proteome</keyword>
<protein>
    <recommendedName>
        <fullName evidence="4">Transmembrane protein</fullName>
    </recommendedName>
</protein>